<dbReference type="GeneID" id="26793708"/>
<evidence type="ECO:0000313" key="1">
    <source>
        <dbReference type="EMBL" id="AMB20715.1"/>
    </source>
</evidence>
<dbReference type="KEGG" id="vg:26793708"/>
<proteinExistence type="predicted"/>
<gene>
    <name evidence="1" type="primary">ORF2b</name>
</gene>
<protein>
    <submittedName>
        <fullName evidence="1">GP2b protein</fullName>
    </submittedName>
</protein>
<dbReference type="Proteomes" id="UP000122426">
    <property type="component" value="Segment"/>
</dbReference>
<sequence length="158" mass="17818">MPFNKLYTSLLCQSLTLLYTSLLFCSRCSLAKVSDLPSGPFSGVLDVPLQDLSSLRQCLQLRHGFYEVSPLSDPVHLPQVHTNRNGVTLTLTSKCATHHYVQLTRQLQSYFSHLPQCHSLQLRPQHLILLSHPQWVRVETLLKVALSLTLLLTVLSCL</sequence>
<evidence type="ECO:0000313" key="3">
    <source>
        <dbReference type="Proteomes" id="UP000122426"/>
    </source>
</evidence>
<evidence type="ECO:0000313" key="2">
    <source>
        <dbReference type="EMBL" id="AMV49338.1"/>
    </source>
</evidence>
<dbReference type="Proteomes" id="UP000141067">
    <property type="component" value="Genome"/>
</dbReference>
<dbReference type="EMBL" id="KT895940">
    <property type="protein sequence ID" value="AMV49338.1"/>
    <property type="molecule type" value="Genomic_RNA"/>
</dbReference>
<evidence type="ECO:0000313" key="4">
    <source>
        <dbReference type="Proteomes" id="UP000141067"/>
    </source>
</evidence>
<name>A0A120HUW6_9NIDO</name>
<dbReference type="EMBL" id="KT447550">
    <property type="protein sequence ID" value="AMB20715.1"/>
    <property type="molecule type" value="Genomic_RNA"/>
</dbReference>
<accession>A0A120HUW6</accession>
<organism evidence="1 3">
    <name type="scientific">Kafue kinda chacma baboon virus</name>
    <dbReference type="NCBI Taxonomy" id="1823757"/>
    <lineage>
        <taxon>Viruses</taxon>
        <taxon>Riboviria</taxon>
        <taxon>Orthornavirae</taxon>
        <taxon>Pisuviricota</taxon>
        <taxon>Pisoniviricetes</taxon>
        <taxon>Nidovirales</taxon>
        <taxon>Arnidovirineae</taxon>
        <taxon>Arteriviridae</taxon>
        <taxon>Simarterivirinae</taxon>
        <taxon>Thetaarterivirus</taxon>
        <taxon>Kaftartevirus</taxon>
        <taxon>Thetaarterivirus kafuba</taxon>
    </lineage>
</organism>
<reference evidence="2 4" key="2">
    <citation type="submission" date="2015-10" db="EMBL/GenBank/DDBJ databases">
        <title>Zoonotic potential of simian arteriviruses.</title>
        <authorList>
            <person name="Bailey A.L."/>
        </authorList>
    </citation>
    <scope>NUCLEOTIDE SEQUENCE [LARGE SCALE GENOMIC DNA]</scope>
    <source>
        <strain evidence="2">BZ12033</strain>
    </source>
</reference>
<keyword evidence="3" id="KW-1185">Reference proteome</keyword>
<reference evidence="1 3" key="1">
    <citation type="submission" date="2015-08" db="EMBL/GenBank/DDBJ databases">
        <title>The plasma RNA virome of African gren monkeys.</title>
        <authorList>
            <person name="Bailey A.L."/>
            <person name="Lauck M."/>
            <person name="Ghai R."/>
            <person name="Nelson C.W."/>
            <person name="Heimbruch K."/>
            <person name="Hughes A.L."/>
            <person name="Goldberg T.L."/>
            <person name="Jasinska A.J."/>
            <person name="Freimer N.B."/>
            <person name="Apetrei C."/>
            <person name="O'Connor D.H."/>
            <person name="Vervet Research Consortium T.I."/>
        </authorList>
    </citation>
    <scope>NUCLEOTIDE SEQUENCE [LARGE SCALE GENOMIC DNA]</scope>
    <source>
        <strain evidence="1">KKCBV-1</strain>
    </source>
</reference>
<dbReference type="RefSeq" id="YP_009222000.1">
    <property type="nucleotide sequence ID" value="NC_029053.1"/>
</dbReference>